<accession>A0A7S2S219</accession>
<reference evidence="1" key="1">
    <citation type="submission" date="2021-01" db="EMBL/GenBank/DDBJ databases">
        <authorList>
            <person name="Corre E."/>
            <person name="Pelletier E."/>
            <person name="Niang G."/>
            <person name="Scheremetjew M."/>
            <person name="Finn R."/>
            <person name="Kale V."/>
            <person name="Holt S."/>
            <person name="Cochrane G."/>
            <person name="Meng A."/>
            <person name="Brown T."/>
            <person name="Cohen L."/>
        </authorList>
    </citation>
    <scope>NUCLEOTIDE SEQUENCE</scope>
    <source>
        <strain evidence="1">NY070348D</strain>
    </source>
</reference>
<evidence type="ECO:0000313" key="1">
    <source>
        <dbReference type="EMBL" id="CAD9687163.1"/>
    </source>
</evidence>
<sequence length="124" mass="14137">MGCVELESTNRFYCSVELGREYPRRGSQCKLLVTQNKHKEHALRVSAQADSQPLKLTHRDDEYVYFCVRFSSTSTNYSARMLEIKYISCLRIQSAPNSPNSPNSQNQTEFRGLHGSTLLALDES</sequence>
<gene>
    <name evidence="1" type="ORF">QSP1433_LOCUS9412</name>
</gene>
<dbReference type="AlphaFoldDB" id="A0A7S2S219"/>
<proteinExistence type="predicted"/>
<organism evidence="1">
    <name type="scientific">Mucochytrium quahogii</name>
    <dbReference type="NCBI Taxonomy" id="96639"/>
    <lineage>
        <taxon>Eukaryota</taxon>
        <taxon>Sar</taxon>
        <taxon>Stramenopiles</taxon>
        <taxon>Bigyra</taxon>
        <taxon>Labyrinthulomycetes</taxon>
        <taxon>Thraustochytrida</taxon>
        <taxon>Thraustochytriidae</taxon>
        <taxon>Mucochytrium</taxon>
    </lineage>
</organism>
<protein>
    <submittedName>
        <fullName evidence="1">Uncharacterized protein</fullName>
    </submittedName>
</protein>
<dbReference type="EMBL" id="HBHK01015016">
    <property type="protein sequence ID" value="CAD9687163.1"/>
    <property type="molecule type" value="Transcribed_RNA"/>
</dbReference>
<name>A0A7S2S219_9STRA</name>